<evidence type="ECO:0000256" key="1">
    <source>
        <dbReference type="SAM" id="MobiDB-lite"/>
    </source>
</evidence>
<accession>A0A067PRF3</accession>
<feature type="transmembrane region" description="Helical" evidence="2">
    <location>
        <begin position="236"/>
        <end position="257"/>
    </location>
</feature>
<evidence type="ECO:0000313" key="4">
    <source>
        <dbReference type="EMBL" id="KDQ52891.1"/>
    </source>
</evidence>
<protein>
    <recommendedName>
        <fullName evidence="3">DUF6533 domain-containing protein</fullName>
    </recommendedName>
</protein>
<dbReference type="EMBL" id="KL197737">
    <property type="protein sequence ID" value="KDQ52891.1"/>
    <property type="molecule type" value="Genomic_DNA"/>
</dbReference>
<organism evidence="4 5">
    <name type="scientific">Jaapia argillacea MUCL 33604</name>
    <dbReference type="NCBI Taxonomy" id="933084"/>
    <lineage>
        <taxon>Eukaryota</taxon>
        <taxon>Fungi</taxon>
        <taxon>Dikarya</taxon>
        <taxon>Basidiomycota</taxon>
        <taxon>Agaricomycotina</taxon>
        <taxon>Agaricomycetes</taxon>
        <taxon>Agaricomycetidae</taxon>
        <taxon>Jaapiales</taxon>
        <taxon>Jaapiaceae</taxon>
        <taxon>Jaapia</taxon>
    </lineage>
</organism>
<dbReference type="OrthoDB" id="3258294at2759"/>
<dbReference type="Proteomes" id="UP000027265">
    <property type="component" value="Unassembled WGS sequence"/>
</dbReference>
<name>A0A067PRF3_9AGAM</name>
<dbReference type="HOGENOM" id="CLU_035509_15_0_1"/>
<dbReference type="InParanoid" id="A0A067PRF3"/>
<feature type="transmembrane region" description="Helical" evidence="2">
    <location>
        <begin position="84"/>
        <end position="106"/>
    </location>
</feature>
<sequence>MSTLDLWNTVEGIRITRYCQLAATALAIYDCIITFDQELEQVWKKPWSTSKILFLLSRYYGNGSVIAIHLILLSDTSSNKLCRVMFITQAWANCLAVWIVQIIVQLRVYAMYRRSRYIGSLIVTGFVIEIAAMVTLVTFESVGLEATASPVPGIQLCTVTKIPTFTYGFWLAIMMFECLLFVLALYQAIGRFLKRRDRWRQQSLIDVLLRDNILYFFLIFQGYAQNAAVFTLPPMWIEIIGSFSITWTCTMGCRLILNLRDAYDRRDEMMDTEHIDIRLRELSLEQQREDFRTRISPHETEERPRVESPGSVHEEYELVEVRVP</sequence>
<gene>
    <name evidence="4" type="ORF">JAAARDRAFT_39840</name>
</gene>
<keyword evidence="2" id="KW-0812">Transmembrane</keyword>
<keyword evidence="5" id="KW-1185">Reference proteome</keyword>
<feature type="transmembrane region" description="Helical" evidence="2">
    <location>
        <begin position="207"/>
        <end position="224"/>
    </location>
</feature>
<feature type="region of interest" description="Disordered" evidence="1">
    <location>
        <begin position="293"/>
        <end position="313"/>
    </location>
</feature>
<dbReference type="InterPro" id="IPR045340">
    <property type="entry name" value="DUF6533"/>
</dbReference>
<dbReference type="Pfam" id="PF20151">
    <property type="entry name" value="DUF6533"/>
    <property type="match status" value="1"/>
</dbReference>
<keyword evidence="2" id="KW-0472">Membrane</keyword>
<feature type="domain" description="DUF6533" evidence="3">
    <location>
        <begin position="18"/>
        <end position="60"/>
    </location>
</feature>
<feature type="transmembrane region" description="Helical" evidence="2">
    <location>
        <begin position="52"/>
        <end position="72"/>
    </location>
</feature>
<reference evidence="5" key="1">
    <citation type="journal article" date="2014" name="Proc. Natl. Acad. Sci. U.S.A.">
        <title>Extensive sampling of basidiomycete genomes demonstrates inadequacy of the white-rot/brown-rot paradigm for wood decay fungi.</title>
        <authorList>
            <person name="Riley R."/>
            <person name="Salamov A.A."/>
            <person name="Brown D.W."/>
            <person name="Nagy L.G."/>
            <person name="Floudas D."/>
            <person name="Held B.W."/>
            <person name="Levasseur A."/>
            <person name="Lombard V."/>
            <person name="Morin E."/>
            <person name="Otillar R."/>
            <person name="Lindquist E.A."/>
            <person name="Sun H."/>
            <person name="LaButti K.M."/>
            <person name="Schmutz J."/>
            <person name="Jabbour D."/>
            <person name="Luo H."/>
            <person name="Baker S.E."/>
            <person name="Pisabarro A.G."/>
            <person name="Walton J.D."/>
            <person name="Blanchette R.A."/>
            <person name="Henrissat B."/>
            <person name="Martin F."/>
            <person name="Cullen D."/>
            <person name="Hibbett D.S."/>
            <person name="Grigoriev I.V."/>
        </authorList>
    </citation>
    <scope>NUCLEOTIDE SEQUENCE [LARGE SCALE GENOMIC DNA]</scope>
    <source>
        <strain evidence="5">MUCL 33604</strain>
    </source>
</reference>
<feature type="transmembrane region" description="Helical" evidence="2">
    <location>
        <begin position="167"/>
        <end position="186"/>
    </location>
</feature>
<evidence type="ECO:0000256" key="2">
    <source>
        <dbReference type="SAM" id="Phobius"/>
    </source>
</evidence>
<evidence type="ECO:0000313" key="5">
    <source>
        <dbReference type="Proteomes" id="UP000027265"/>
    </source>
</evidence>
<keyword evidence="2" id="KW-1133">Transmembrane helix</keyword>
<feature type="transmembrane region" description="Helical" evidence="2">
    <location>
        <begin position="118"/>
        <end position="139"/>
    </location>
</feature>
<proteinExistence type="predicted"/>
<evidence type="ECO:0000259" key="3">
    <source>
        <dbReference type="Pfam" id="PF20151"/>
    </source>
</evidence>
<dbReference type="AlphaFoldDB" id="A0A067PRF3"/>